<sequence>MEKRVALEKRGLPDDQITELILDNCRSTNIEGLTDSFTALEVLSLINVGLTSLKNFPKLPALRKLELSDNRISNGVSHLTGSPKLTHLNLSGNRIKDFDELKPLKELENLEVLDLFNNEVTATENYRDKIFELIPSLKYLDGFDREDTEAPSDEEDEANGGGDDDDLEDDVELDDSSDYDEEDDNDISLADVYNDNLEEDGSDWNEEDGEGDDDIDEPTDDEEHDGEGDSDGEVAAAAGADAADGAEEKASSDAEAEDAEARGKKRKHDGNDG</sequence>
<feature type="domain" description="U2A'/phosphoprotein 32 family A C-terminal" evidence="7">
    <location>
        <begin position="123"/>
        <end position="141"/>
    </location>
</feature>
<evidence type="ECO:0000313" key="8">
    <source>
        <dbReference type="EMBL" id="JAV21574.1"/>
    </source>
</evidence>
<evidence type="ECO:0000256" key="3">
    <source>
        <dbReference type="ARBA" id="ARBA00025777"/>
    </source>
</evidence>
<evidence type="ECO:0000256" key="4">
    <source>
        <dbReference type="ARBA" id="ARBA00056686"/>
    </source>
</evidence>
<dbReference type="PROSITE" id="PS51450">
    <property type="entry name" value="LRR"/>
    <property type="match status" value="1"/>
</dbReference>
<keyword evidence="2" id="KW-0677">Repeat</keyword>
<comment type="similarity">
    <text evidence="3">Belongs to the ANP32 family.</text>
</comment>
<evidence type="ECO:0000256" key="6">
    <source>
        <dbReference type="SAM" id="MobiDB-lite"/>
    </source>
</evidence>
<dbReference type="Gene3D" id="3.80.10.10">
    <property type="entry name" value="Ribonuclease Inhibitor"/>
    <property type="match status" value="1"/>
</dbReference>
<dbReference type="InterPro" id="IPR001611">
    <property type="entry name" value="Leu-rich_rpt"/>
</dbReference>
<evidence type="ECO:0000256" key="2">
    <source>
        <dbReference type="ARBA" id="ARBA00022737"/>
    </source>
</evidence>
<dbReference type="PANTHER" id="PTHR11375:SF0">
    <property type="entry name" value="ACIDIC LEUCINE-RICH NUCLEAR PHOSPHOPROTEIN 32 FAMILY MEMBER A"/>
    <property type="match status" value="1"/>
</dbReference>
<evidence type="ECO:0000259" key="7">
    <source>
        <dbReference type="SMART" id="SM00446"/>
    </source>
</evidence>
<dbReference type="GO" id="GO:0005634">
    <property type="term" value="C:nucleus"/>
    <property type="evidence" value="ECO:0007669"/>
    <property type="project" value="TreeGrafter"/>
</dbReference>
<feature type="compositionally biased region" description="Low complexity" evidence="6">
    <location>
        <begin position="233"/>
        <end position="243"/>
    </location>
</feature>
<feature type="region of interest" description="Disordered" evidence="6">
    <location>
        <begin position="144"/>
        <end position="273"/>
    </location>
</feature>
<evidence type="ECO:0000256" key="5">
    <source>
        <dbReference type="ARBA" id="ARBA00067860"/>
    </source>
</evidence>
<feature type="compositionally biased region" description="Basic residues" evidence="6">
    <location>
        <begin position="263"/>
        <end position="273"/>
    </location>
</feature>
<feature type="compositionally biased region" description="Acidic residues" evidence="6">
    <location>
        <begin position="144"/>
        <end position="186"/>
    </location>
</feature>
<dbReference type="Pfam" id="PF14580">
    <property type="entry name" value="LRR_9"/>
    <property type="match status" value="1"/>
</dbReference>
<dbReference type="EMBL" id="GFDL01013471">
    <property type="protein sequence ID" value="JAV21574.1"/>
    <property type="molecule type" value="Transcribed_RNA"/>
</dbReference>
<dbReference type="InterPro" id="IPR003603">
    <property type="entry name" value="U2A'_phosphoprotein32A_C"/>
</dbReference>
<dbReference type="GO" id="GO:0042393">
    <property type="term" value="F:histone binding"/>
    <property type="evidence" value="ECO:0007669"/>
    <property type="project" value="TreeGrafter"/>
</dbReference>
<dbReference type="PANTHER" id="PTHR11375">
    <property type="entry name" value="ACIDIC LEUCINE-RICH NUCLEAR PHOSPHOPROTEIN 32"/>
    <property type="match status" value="1"/>
</dbReference>
<organism evidence="8">
    <name type="scientific">Culex tarsalis</name>
    <name type="common">Encephalitis mosquito</name>
    <dbReference type="NCBI Taxonomy" id="7177"/>
    <lineage>
        <taxon>Eukaryota</taxon>
        <taxon>Metazoa</taxon>
        <taxon>Ecdysozoa</taxon>
        <taxon>Arthropoda</taxon>
        <taxon>Hexapoda</taxon>
        <taxon>Insecta</taxon>
        <taxon>Pterygota</taxon>
        <taxon>Neoptera</taxon>
        <taxon>Endopterygota</taxon>
        <taxon>Diptera</taxon>
        <taxon>Nematocera</taxon>
        <taxon>Culicoidea</taxon>
        <taxon>Culicidae</taxon>
        <taxon>Culicinae</taxon>
        <taxon>Culicini</taxon>
        <taxon>Culex</taxon>
        <taxon>Culex</taxon>
    </lineage>
</organism>
<dbReference type="SMART" id="SM00446">
    <property type="entry name" value="LRRcap"/>
    <property type="match status" value="1"/>
</dbReference>
<comment type="function">
    <text evidence="4">Implicated in a number of cellular processes, including proliferation, differentiation, caspase-dependent and caspase-independent apoptosis, suppression of transformation (tumor suppressor), inhibition of protein phosphatase 2A, regulation of mRNA trafficking and stability, and inhibition of acetyltransferases as part of the INHAT (inhibitor of histone acetyltransferases) complex.</text>
</comment>
<proteinExistence type="inferred from homology"/>
<dbReference type="SUPFAM" id="SSF52058">
    <property type="entry name" value="L domain-like"/>
    <property type="match status" value="1"/>
</dbReference>
<feature type="compositionally biased region" description="Acidic residues" evidence="6">
    <location>
        <begin position="196"/>
        <end position="232"/>
    </location>
</feature>
<name>A0A1Q3F1Y9_CULTA</name>
<dbReference type="AlphaFoldDB" id="A0A1Q3F1Y9"/>
<keyword evidence="1" id="KW-0433">Leucine-rich repeat</keyword>
<dbReference type="InterPro" id="IPR045081">
    <property type="entry name" value="AN32"/>
</dbReference>
<dbReference type="FunFam" id="3.80.10.10:FF:000003">
    <property type="entry name" value="Acidic leucine-rich nuclear phosphoprotein 32 family member A"/>
    <property type="match status" value="1"/>
</dbReference>
<reference evidence="8" key="1">
    <citation type="submission" date="2017-01" db="EMBL/GenBank/DDBJ databases">
        <title>A deep insight into the sialotranscriptome of adult male and female Cluex tarsalis mosquitoes.</title>
        <authorList>
            <person name="Ribeiro J.M."/>
            <person name="Moreira F."/>
            <person name="Bernard K.A."/>
            <person name="Calvo E."/>
        </authorList>
    </citation>
    <scope>NUCLEOTIDE SEQUENCE</scope>
    <source>
        <strain evidence="8">Kern County</strain>
        <tissue evidence="8">Salivary glands</tissue>
    </source>
</reference>
<accession>A0A1Q3F1Y9</accession>
<dbReference type="InterPro" id="IPR032675">
    <property type="entry name" value="LRR_dom_sf"/>
</dbReference>
<evidence type="ECO:0000256" key="1">
    <source>
        <dbReference type="ARBA" id="ARBA00022614"/>
    </source>
</evidence>
<protein>
    <recommendedName>
        <fullName evidence="5">Acidic leucine-rich nuclear phosphoprotein 32 family member A</fullName>
    </recommendedName>
</protein>